<protein>
    <recommendedName>
        <fullName evidence="4">DUF4893 domain-containing protein</fullName>
    </recommendedName>
</protein>
<dbReference type="InterPro" id="IPR032609">
    <property type="entry name" value="DUF4893"/>
</dbReference>
<evidence type="ECO:0000256" key="1">
    <source>
        <dbReference type="SAM" id="SignalP"/>
    </source>
</evidence>
<name>A0A0F5FY47_9HYPH</name>
<evidence type="ECO:0000313" key="2">
    <source>
        <dbReference type="EMBL" id="KKB13784.1"/>
    </source>
</evidence>
<feature type="chain" id="PRO_5002486750" description="DUF4893 domain-containing protein" evidence="1">
    <location>
        <begin position="20"/>
        <end position="200"/>
    </location>
</feature>
<dbReference type="PROSITE" id="PS51257">
    <property type="entry name" value="PROKAR_LIPOPROTEIN"/>
    <property type="match status" value="1"/>
</dbReference>
<dbReference type="STRING" id="443610.VE25_00220"/>
<keyword evidence="3" id="KW-1185">Reference proteome</keyword>
<evidence type="ECO:0008006" key="4">
    <source>
        <dbReference type="Google" id="ProtNLM"/>
    </source>
</evidence>
<evidence type="ECO:0000313" key="3">
    <source>
        <dbReference type="Proteomes" id="UP000033632"/>
    </source>
</evidence>
<dbReference type="AlphaFoldDB" id="A0A0F5FY47"/>
<dbReference type="Pfam" id="PF16233">
    <property type="entry name" value="DUF4893"/>
    <property type="match status" value="1"/>
</dbReference>
<dbReference type="PATRIC" id="fig|443610.3.peg.31"/>
<reference evidence="2 3" key="1">
    <citation type="submission" date="2015-03" db="EMBL/GenBank/DDBJ databases">
        <authorList>
            <person name="Hassan Y.I."/>
            <person name="Lepp D."/>
            <person name="Li X.-Z."/>
            <person name="Zhou T."/>
        </authorList>
    </citation>
    <scope>NUCLEOTIDE SEQUENCE [LARGE SCALE GENOMIC DNA]</scope>
    <source>
        <strain evidence="2 3">BD-c194</strain>
    </source>
</reference>
<gene>
    <name evidence="2" type="ORF">VE25_00220</name>
</gene>
<dbReference type="EMBL" id="JZEX01000009">
    <property type="protein sequence ID" value="KKB13784.1"/>
    <property type="molecule type" value="Genomic_DNA"/>
</dbReference>
<organism evidence="2 3">
    <name type="scientific">Devosia geojensis</name>
    <dbReference type="NCBI Taxonomy" id="443610"/>
    <lineage>
        <taxon>Bacteria</taxon>
        <taxon>Pseudomonadati</taxon>
        <taxon>Pseudomonadota</taxon>
        <taxon>Alphaproteobacteria</taxon>
        <taxon>Hyphomicrobiales</taxon>
        <taxon>Devosiaceae</taxon>
        <taxon>Devosia</taxon>
    </lineage>
</organism>
<sequence length="200" mass="20848">MRTLGLALMLVAAAGPALGQGVAACTAPADALSAADEERLAGLEWSRLRGLAAAMTEADGEARQIVSGLYANGLAAAGELPEGDYRCRTVKLGGISPLVAYQFFDCRIEAAEGGGYGIEKTTGSQRFSGHLEPSGDGYFYRGALNYADEGPVAYDGASERDQVGCLYKVSADGQSFVLELPSPHLESFHDVIVLLPDAGE</sequence>
<comment type="caution">
    <text evidence="2">The sequence shown here is derived from an EMBL/GenBank/DDBJ whole genome shotgun (WGS) entry which is preliminary data.</text>
</comment>
<accession>A0A0F5FY47</accession>
<dbReference type="Proteomes" id="UP000033632">
    <property type="component" value="Unassembled WGS sequence"/>
</dbReference>
<keyword evidence="1" id="KW-0732">Signal</keyword>
<feature type="signal peptide" evidence="1">
    <location>
        <begin position="1"/>
        <end position="19"/>
    </location>
</feature>
<proteinExistence type="predicted"/>